<evidence type="ECO:0000256" key="4">
    <source>
        <dbReference type="ARBA" id="ARBA00022741"/>
    </source>
</evidence>
<keyword evidence="5" id="KW-0227">DNA damage</keyword>
<dbReference type="AlphaFoldDB" id="A0A6J7MG83"/>
<evidence type="ECO:0000256" key="3">
    <source>
        <dbReference type="ARBA" id="ARBA00021315"/>
    </source>
</evidence>
<dbReference type="GO" id="GO:0009432">
    <property type="term" value="P:SOS response"/>
    <property type="evidence" value="ECO:0007669"/>
    <property type="project" value="TreeGrafter"/>
</dbReference>
<dbReference type="NCBIfam" id="TIGR00634">
    <property type="entry name" value="recN"/>
    <property type="match status" value="1"/>
</dbReference>
<dbReference type="PANTHER" id="PTHR11059:SF0">
    <property type="entry name" value="DNA REPAIR PROTEIN RECN"/>
    <property type="match status" value="1"/>
</dbReference>
<sequence>MLRELHVTNLGIVDDLTLLLGSGLTAITGETGAGKTLLVEAVDLLLGGRSDAGLVRTGADEARIEGRFEDEAGGEILLVRVIPAEGRSRAYIDGALATVAQLAEVGATLVDLHGQHAHQALLQGRAQRKSLDRFIGTKAQESLDRLRSARSERNQLDKDLSALGGDERERAREIDLLSFQLDEIERAAIEHAGEDVALEAEEALLSDATNFREALAKAYDAVQSRCRDALGEAVGALNGREPFSGIEQRLRSVEAELGDVADEIRGTLERVVDDPERIEAVRSRRRLLREFTRKYGETLADVLEFAQEIKVRLAELDSYEVRAAEIEERIAQSDAVITESARSLSQARQKASPVLANEVMSHFADLALPNARLEVSLEVGQLTDDGFDEVTFLLAANSGEDLKPLARAASGGEMSRIMLALRLVLSDAPATLVFDEVDAGIGGEAGVAVGRLLAQLGTRHQVLCVTHLAQVASHADNQVTVEKIEVEHRTVAQVSPVVDEKRRSELARMLGGLDTDHARSLADELLSSAADSRVAKKGQS</sequence>
<keyword evidence="7" id="KW-0234">DNA repair</keyword>
<dbReference type="GO" id="GO:0006281">
    <property type="term" value="P:DNA repair"/>
    <property type="evidence" value="ECO:0007669"/>
    <property type="project" value="UniProtKB-KW"/>
</dbReference>
<evidence type="ECO:0000256" key="1">
    <source>
        <dbReference type="ARBA" id="ARBA00003618"/>
    </source>
</evidence>
<dbReference type="InterPro" id="IPR004604">
    <property type="entry name" value="DNA_recomb/repair_RecN"/>
</dbReference>
<dbReference type="GO" id="GO:0006310">
    <property type="term" value="P:DNA recombination"/>
    <property type="evidence" value="ECO:0007669"/>
    <property type="project" value="InterPro"/>
</dbReference>
<evidence type="ECO:0000259" key="9">
    <source>
        <dbReference type="Pfam" id="PF02463"/>
    </source>
</evidence>
<feature type="domain" description="RecF/RecN/SMC N-terminal" evidence="9">
    <location>
        <begin position="14"/>
        <end position="484"/>
    </location>
</feature>
<dbReference type="Pfam" id="PF02463">
    <property type="entry name" value="SMC_N"/>
    <property type="match status" value="1"/>
</dbReference>
<name>A0A6J7MG83_9ZZZZ</name>
<evidence type="ECO:0000256" key="8">
    <source>
        <dbReference type="ARBA" id="ARBA00033408"/>
    </source>
</evidence>
<dbReference type="EMBL" id="CAFBPQ010000025">
    <property type="protein sequence ID" value="CAB5025099.1"/>
    <property type="molecule type" value="Genomic_DNA"/>
</dbReference>
<evidence type="ECO:0000256" key="7">
    <source>
        <dbReference type="ARBA" id="ARBA00023204"/>
    </source>
</evidence>
<dbReference type="PANTHER" id="PTHR11059">
    <property type="entry name" value="DNA REPAIR PROTEIN RECN"/>
    <property type="match status" value="1"/>
</dbReference>
<dbReference type="PIRSF" id="PIRSF003128">
    <property type="entry name" value="RecN"/>
    <property type="match status" value="1"/>
</dbReference>
<organism evidence="10">
    <name type="scientific">freshwater metagenome</name>
    <dbReference type="NCBI Taxonomy" id="449393"/>
    <lineage>
        <taxon>unclassified sequences</taxon>
        <taxon>metagenomes</taxon>
        <taxon>ecological metagenomes</taxon>
    </lineage>
</organism>
<reference evidence="10" key="1">
    <citation type="submission" date="2020-05" db="EMBL/GenBank/DDBJ databases">
        <authorList>
            <person name="Chiriac C."/>
            <person name="Salcher M."/>
            <person name="Ghai R."/>
            <person name="Kavagutti S V."/>
        </authorList>
    </citation>
    <scope>NUCLEOTIDE SEQUENCE</scope>
</reference>
<comment type="similarity">
    <text evidence="2">Belongs to the RecN family.</text>
</comment>
<dbReference type="InterPro" id="IPR027417">
    <property type="entry name" value="P-loop_NTPase"/>
</dbReference>
<evidence type="ECO:0000313" key="11">
    <source>
        <dbReference type="EMBL" id="CAB5025099.1"/>
    </source>
</evidence>
<keyword evidence="6" id="KW-0067">ATP-binding</keyword>
<dbReference type="GO" id="GO:0005524">
    <property type="term" value="F:ATP binding"/>
    <property type="evidence" value="ECO:0007669"/>
    <property type="project" value="UniProtKB-KW"/>
</dbReference>
<keyword evidence="4" id="KW-0547">Nucleotide-binding</keyword>
<evidence type="ECO:0000256" key="2">
    <source>
        <dbReference type="ARBA" id="ARBA00009441"/>
    </source>
</evidence>
<dbReference type="Gene3D" id="3.40.50.300">
    <property type="entry name" value="P-loop containing nucleotide triphosphate hydrolases"/>
    <property type="match status" value="2"/>
</dbReference>
<evidence type="ECO:0000313" key="10">
    <source>
        <dbReference type="EMBL" id="CAB4980190.1"/>
    </source>
</evidence>
<accession>A0A6J7MG83</accession>
<dbReference type="SUPFAM" id="SSF52540">
    <property type="entry name" value="P-loop containing nucleoside triphosphate hydrolases"/>
    <property type="match status" value="1"/>
</dbReference>
<dbReference type="CDD" id="cd03241">
    <property type="entry name" value="ABC_RecN"/>
    <property type="match status" value="1"/>
</dbReference>
<dbReference type="EMBL" id="CAFBOF010000023">
    <property type="protein sequence ID" value="CAB4980190.1"/>
    <property type="molecule type" value="Genomic_DNA"/>
</dbReference>
<dbReference type="InterPro" id="IPR003395">
    <property type="entry name" value="RecF/RecN/SMC_N"/>
</dbReference>
<protein>
    <recommendedName>
        <fullName evidence="3">DNA repair protein RecN</fullName>
    </recommendedName>
    <alternativeName>
        <fullName evidence="8">Recombination protein N</fullName>
    </alternativeName>
</protein>
<evidence type="ECO:0000256" key="6">
    <source>
        <dbReference type="ARBA" id="ARBA00022840"/>
    </source>
</evidence>
<comment type="function">
    <text evidence="1">May be involved in recombinational repair of damaged DNA.</text>
</comment>
<gene>
    <name evidence="10" type="ORF">UFOPK3897_01065</name>
    <name evidence="11" type="ORF">UFOPK4121_00902</name>
</gene>
<proteinExistence type="inferred from homology"/>
<evidence type="ECO:0000256" key="5">
    <source>
        <dbReference type="ARBA" id="ARBA00022763"/>
    </source>
</evidence>
<dbReference type="GO" id="GO:0043590">
    <property type="term" value="C:bacterial nucleoid"/>
    <property type="evidence" value="ECO:0007669"/>
    <property type="project" value="TreeGrafter"/>
</dbReference>